<dbReference type="GO" id="GO:0005739">
    <property type="term" value="C:mitochondrion"/>
    <property type="evidence" value="ECO:0007669"/>
    <property type="project" value="TreeGrafter"/>
</dbReference>
<dbReference type="GO" id="GO:1903779">
    <property type="term" value="P:regulation of cardiac conduction"/>
    <property type="evidence" value="ECO:0007669"/>
    <property type="project" value="TreeGrafter"/>
</dbReference>
<dbReference type="PANTHER" id="PTHR21706:SF15">
    <property type="entry name" value="TRANSMEMBRANE PROTEIN 65"/>
    <property type="match status" value="1"/>
</dbReference>
<name>A0A3Q3J761_MONAL</name>
<keyword evidence="7" id="KW-1185">Reference proteome</keyword>
<evidence type="ECO:0000256" key="5">
    <source>
        <dbReference type="SAM" id="Phobius"/>
    </source>
</evidence>
<evidence type="ECO:0000313" key="6">
    <source>
        <dbReference type="Ensembl" id="ENSMALP00000014419.1"/>
    </source>
</evidence>
<keyword evidence="2 5" id="KW-0812">Transmembrane</keyword>
<keyword evidence="3 5" id="KW-1133">Transmembrane helix</keyword>
<dbReference type="GO" id="GO:0016020">
    <property type="term" value="C:membrane"/>
    <property type="evidence" value="ECO:0007669"/>
    <property type="project" value="UniProtKB-SubCell"/>
</dbReference>
<proteinExistence type="predicted"/>
<evidence type="ECO:0000256" key="2">
    <source>
        <dbReference type="ARBA" id="ARBA00022692"/>
    </source>
</evidence>
<dbReference type="Ensembl" id="ENSMALT00000014726.1">
    <property type="protein sequence ID" value="ENSMALP00000014419.1"/>
    <property type="gene ID" value="ENSMALG00000010138.1"/>
</dbReference>
<accession>A0A3Q3J761</accession>
<dbReference type="InterPro" id="IPR019537">
    <property type="entry name" value="TMEM65"/>
</dbReference>
<dbReference type="AlphaFoldDB" id="A0A3Q3J761"/>
<protein>
    <recommendedName>
        <fullName evidence="8">Transmembrane protein 65</fullName>
    </recommendedName>
</protein>
<reference evidence="6" key="2">
    <citation type="submission" date="2025-09" db="UniProtKB">
        <authorList>
            <consortium name="Ensembl"/>
        </authorList>
    </citation>
    <scope>IDENTIFICATION</scope>
</reference>
<evidence type="ECO:0008006" key="8">
    <source>
        <dbReference type="Google" id="ProtNLM"/>
    </source>
</evidence>
<evidence type="ECO:0000313" key="7">
    <source>
        <dbReference type="Proteomes" id="UP000261600"/>
    </source>
</evidence>
<sequence length="190" mass="20704">MCGCVCKVRTLTLKKGLQPRWPVINPVNSSVGPFSGPGLGPGCSGRRPSEAAQTSSQPRPPALPWMPRLLRIILSHSVECISVWVLPPFILRRDSICVCTPAFLKCNVTLPEMPHHIITQLCVCVCSLAGYVEVLASKLGMQVPDLTPKQADMWQTRLSSHMGKAIGVSIGCILGMFPLLFLDDEKEKEA</sequence>
<dbReference type="GO" id="GO:0003231">
    <property type="term" value="P:cardiac ventricle development"/>
    <property type="evidence" value="ECO:0007669"/>
    <property type="project" value="TreeGrafter"/>
</dbReference>
<organism evidence="6 7">
    <name type="scientific">Monopterus albus</name>
    <name type="common">Swamp eel</name>
    <dbReference type="NCBI Taxonomy" id="43700"/>
    <lineage>
        <taxon>Eukaryota</taxon>
        <taxon>Metazoa</taxon>
        <taxon>Chordata</taxon>
        <taxon>Craniata</taxon>
        <taxon>Vertebrata</taxon>
        <taxon>Euteleostomi</taxon>
        <taxon>Actinopterygii</taxon>
        <taxon>Neopterygii</taxon>
        <taxon>Teleostei</taxon>
        <taxon>Neoteleostei</taxon>
        <taxon>Acanthomorphata</taxon>
        <taxon>Anabantaria</taxon>
        <taxon>Synbranchiformes</taxon>
        <taxon>Synbranchidae</taxon>
        <taxon>Monopterus</taxon>
    </lineage>
</organism>
<dbReference type="STRING" id="43700.ENSMALP00000014419"/>
<dbReference type="Proteomes" id="UP000261600">
    <property type="component" value="Unplaced"/>
</dbReference>
<dbReference type="PANTHER" id="PTHR21706">
    <property type="entry name" value="TRANSMEMBRANE PROTEIN 65"/>
    <property type="match status" value="1"/>
</dbReference>
<dbReference type="Pfam" id="PF10507">
    <property type="entry name" value="TMEM65"/>
    <property type="match status" value="1"/>
</dbReference>
<keyword evidence="4 5" id="KW-0472">Membrane</keyword>
<reference evidence="6" key="1">
    <citation type="submission" date="2025-08" db="UniProtKB">
        <authorList>
            <consortium name="Ensembl"/>
        </authorList>
    </citation>
    <scope>IDENTIFICATION</scope>
</reference>
<comment type="subcellular location">
    <subcellularLocation>
        <location evidence="1">Membrane</location>
        <topology evidence="1">Multi-pass membrane protein</topology>
    </subcellularLocation>
</comment>
<evidence type="ECO:0000256" key="1">
    <source>
        <dbReference type="ARBA" id="ARBA00004141"/>
    </source>
</evidence>
<feature type="transmembrane region" description="Helical" evidence="5">
    <location>
        <begin position="162"/>
        <end position="182"/>
    </location>
</feature>
<evidence type="ECO:0000256" key="4">
    <source>
        <dbReference type="ARBA" id="ARBA00023136"/>
    </source>
</evidence>
<evidence type="ECO:0000256" key="3">
    <source>
        <dbReference type="ARBA" id="ARBA00022989"/>
    </source>
</evidence>